<organism evidence="1 2">
    <name type="scientific">Avena sativa</name>
    <name type="common">Oat</name>
    <dbReference type="NCBI Taxonomy" id="4498"/>
    <lineage>
        <taxon>Eukaryota</taxon>
        <taxon>Viridiplantae</taxon>
        <taxon>Streptophyta</taxon>
        <taxon>Embryophyta</taxon>
        <taxon>Tracheophyta</taxon>
        <taxon>Spermatophyta</taxon>
        <taxon>Magnoliopsida</taxon>
        <taxon>Liliopsida</taxon>
        <taxon>Poales</taxon>
        <taxon>Poaceae</taxon>
        <taxon>BOP clade</taxon>
        <taxon>Pooideae</taxon>
        <taxon>Poodae</taxon>
        <taxon>Poeae</taxon>
        <taxon>Poeae Chloroplast Group 1 (Aveneae type)</taxon>
        <taxon>Aveninae</taxon>
        <taxon>Avena</taxon>
    </lineage>
</organism>
<protein>
    <submittedName>
        <fullName evidence="1">Uncharacterized protein</fullName>
    </submittedName>
</protein>
<dbReference type="Proteomes" id="UP001732700">
    <property type="component" value="Chromosome 5A"/>
</dbReference>
<name>A0ACD5XR03_AVESA</name>
<sequence>MHRFFLFLFVFLLLSETFADTTDTDSDQCSRRCGFTTVPYPFGFSDGCPIALSCDATTSTATLPYQGDNSTSYHAISFNSTTSTVALALPPSCSRSIADARRALSGANYGVSSRTGLFLRGGCRGTNVSVCSVPAGVMSNLLRTAQCGENSNATAVVACLSSAAPNGTDQGAFLRWEKVESSKCEDVLSSTLYIYTVDGTTSLEFGIVELGWWLNGTCAGGDKRCSANAICSDVESPSGSAGHRCACVPGMDGDGFLAGDGCYVRGSDTSSSSSRKITLPIGLLAAFLLSLGISAYLLIHRQRRRNATKQLPKARATATLFRGELWRRNSAKGFPAPGDFSTTSLLPRPTTSPMTRRSVEVALDLCTEDS</sequence>
<dbReference type="EnsemblPlants" id="AVESA.00010b.r2.5AG0813270.1">
    <property type="protein sequence ID" value="AVESA.00010b.r2.5AG0813270.1.CDS"/>
    <property type="gene ID" value="AVESA.00010b.r2.5AG0813270"/>
</dbReference>
<reference evidence="1" key="1">
    <citation type="submission" date="2021-05" db="EMBL/GenBank/DDBJ databases">
        <authorList>
            <person name="Scholz U."/>
            <person name="Mascher M."/>
            <person name="Fiebig A."/>
        </authorList>
    </citation>
    <scope>NUCLEOTIDE SEQUENCE [LARGE SCALE GENOMIC DNA]</scope>
</reference>
<keyword evidence="2" id="KW-1185">Reference proteome</keyword>
<accession>A0ACD5XR03</accession>
<proteinExistence type="predicted"/>
<evidence type="ECO:0000313" key="1">
    <source>
        <dbReference type="EnsemblPlants" id="AVESA.00010b.r2.5AG0813270.1.CDS"/>
    </source>
</evidence>
<reference evidence="1" key="2">
    <citation type="submission" date="2025-09" db="UniProtKB">
        <authorList>
            <consortium name="EnsemblPlants"/>
        </authorList>
    </citation>
    <scope>IDENTIFICATION</scope>
</reference>
<evidence type="ECO:0000313" key="2">
    <source>
        <dbReference type="Proteomes" id="UP001732700"/>
    </source>
</evidence>